<dbReference type="Proteomes" id="UP001151760">
    <property type="component" value="Unassembled WGS sequence"/>
</dbReference>
<feature type="region of interest" description="Disordered" evidence="1">
    <location>
        <begin position="165"/>
        <end position="195"/>
    </location>
</feature>
<name>A0ABQ4ZA88_9ASTR</name>
<protein>
    <submittedName>
        <fullName evidence="2">Uncharacterized protein</fullName>
    </submittedName>
</protein>
<feature type="region of interest" description="Disordered" evidence="1">
    <location>
        <begin position="207"/>
        <end position="235"/>
    </location>
</feature>
<proteinExistence type="predicted"/>
<evidence type="ECO:0000313" key="2">
    <source>
        <dbReference type="EMBL" id="GJS85833.1"/>
    </source>
</evidence>
<keyword evidence="3" id="KW-1185">Reference proteome</keyword>
<sequence>MYVNLKYREGHESLHAYFATWRDEQWMMIELHRFSNQNEHMVFEFLLESFSMCYCGDGAIFLEGIEFRAIESVKHEESKKLKEVQQVLKSNFNVDQVQQLPTKFEEIFKIHGNYDELFWLGEVNGKKLLMLSPKAALYKFSNVDLFTSIPSAESSVKKHSRVLCSNGVKDPDGEDDPVFVRPPKSDEDEEEDETMITVTRRVNLIGGRRRSTRGDSDGARIVHSGWPKQKREKII</sequence>
<accession>A0ABQ4ZA88</accession>
<comment type="caution">
    <text evidence="2">The sequence shown here is derived from an EMBL/GenBank/DDBJ whole genome shotgun (WGS) entry which is preliminary data.</text>
</comment>
<reference evidence="2" key="1">
    <citation type="journal article" date="2022" name="Int. J. Mol. Sci.">
        <title>Draft Genome of Tanacetum Coccineum: Genomic Comparison of Closely Related Tanacetum-Family Plants.</title>
        <authorList>
            <person name="Yamashiro T."/>
            <person name="Shiraishi A."/>
            <person name="Nakayama K."/>
            <person name="Satake H."/>
        </authorList>
    </citation>
    <scope>NUCLEOTIDE SEQUENCE</scope>
</reference>
<evidence type="ECO:0000256" key="1">
    <source>
        <dbReference type="SAM" id="MobiDB-lite"/>
    </source>
</evidence>
<dbReference type="EMBL" id="BQNB010011079">
    <property type="protein sequence ID" value="GJS85833.1"/>
    <property type="molecule type" value="Genomic_DNA"/>
</dbReference>
<organism evidence="2 3">
    <name type="scientific">Tanacetum coccineum</name>
    <dbReference type="NCBI Taxonomy" id="301880"/>
    <lineage>
        <taxon>Eukaryota</taxon>
        <taxon>Viridiplantae</taxon>
        <taxon>Streptophyta</taxon>
        <taxon>Embryophyta</taxon>
        <taxon>Tracheophyta</taxon>
        <taxon>Spermatophyta</taxon>
        <taxon>Magnoliopsida</taxon>
        <taxon>eudicotyledons</taxon>
        <taxon>Gunneridae</taxon>
        <taxon>Pentapetalae</taxon>
        <taxon>asterids</taxon>
        <taxon>campanulids</taxon>
        <taxon>Asterales</taxon>
        <taxon>Asteraceae</taxon>
        <taxon>Asteroideae</taxon>
        <taxon>Anthemideae</taxon>
        <taxon>Anthemidinae</taxon>
        <taxon>Tanacetum</taxon>
    </lineage>
</organism>
<reference evidence="2" key="2">
    <citation type="submission" date="2022-01" db="EMBL/GenBank/DDBJ databases">
        <authorList>
            <person name="Yamashiro T."/>
            <person name="Shiraishi A."/>
            <person name="Satake H."/>
            <person name="Nakayama K."/>
        </authorList>
    </citation>
    <scope>NUCLEOTIDE SEQUENCE</scope>
</reference>
<gene>
    <name evidence="2" type="ORF">Tco_0752374</name>
</gene>
<evidence type="ECO:0000313" key="3">
    <source>
        <dbReference type="Proteomes" id="UP001151760"/>
    </source>
</evidence>